<dbReference type="AlphaFoldDB" id="A0AA35WU49"/>
<keyword evidence="2" id="KW-1185">Reference proteome</keyword>
<gene>
    <name evidence="1" type="ORF">GBAR_LOCUS19090</name>
</gene>
<reference evidence="1" key="1">
    <citation type="submission" date="2023-03" db="EMBL/GenBank/DDBJ databases">
        <authorList>
            <person name="Steffen K."/>
            <person name="Cardenas P."/>
        </authorList>
    </citation>
    <scope>NUCLEOTIDE SEQUENCE</scope>
</reference>
<name>A0AA35WU49_GEOBA</name>
<dbReference type="Proteomes" id="UP001174909">
    <property type="component" value="Unassembled WGS sequence"/>
</dbReference>
<comment type="caution">
    <text evidence="1">The sequence shown here is derived from an EMBL/GenBank/DDBJ whole genome shotgun (WGS) entry which is preliminary data.</text>
</comment>
<organism evidence="1 2">
    <name type="scientific">Geodia barretti</name>
    <name type="common">Barrett's horny sponge</name>
    <dbReference type="NCBI Taxonomy" id="519541"/>
    <lineage>
        <taxon>Eukaryota</taxon>
        <taxon>Metazoa</taxon>
        <taxon>Porifera</taxon>
        <taxon>Demospongiae</taxon>
        <taxon>Heteroscleromorpha</taxon>
        <taxon>Tetractinellida</taxon>
        <taxon>Astrophorina</taxon>
        <taxon>Geodiidae</taxon>
        <taxon>Geodia</taxon>
    </lineage>
</organism>
<proteinExistence type="predicted"/>
<dbReference type="EMBL" id="CASHTH010002699">
    <property type="protein sequence ID" value="CAI8033848.1"/>
    <property type="molecule type" value="Genomic_DNA"/>
</dbReference>
<sequence>MVSSSPLATTFNLSMVAYLQHSHEHQSDCNNKCSVARSC</sequence>
<accession>A0AA35WU49</accession>
<evidence type="ECO:0000313" key="1">
    <source>
        <dbReference type="EMBL" id="CAI8033848.1"/>
    </source>
</evidence>
<evidence type="ECO:0000313" key="2">
    <source>
        <dbReference type="Proteomes" id="UP001174909"/>
    </source>
</evidence>
<protein>
    <submittedName>
        <fullName evidence="1">Uncharacterized protein</fullName>
    </submittedName>
</protein>